<keyword evidence="4" id="KW-0560">Oxidoreductase</keyword>
<evidence type="ECO:0000256" key="1">
    <source>
        <dbReference type="SAM" id="MobiDB-lite"/>
    </source>
</evidence>
<name>A0A5C6A1B1_9BACT</name>
<dbReference type="Proteomes" id="UP000320176">
    <property type="component" value="Unassembled WGS sequence"/>
</dbReference>
<evidence type="ECO:0000313" key="5">
    <source>
        <dbReference type="Proteomes" id="UP000320176"/>
    </source>
</evidence>
<dbReference type="InterPro" id="IPR015943">
    <property type="entry name" value="WD40/YVTN_repeat-like_dom_sf"/>
</dbReference>
<organism evidence="4 5">
    <name type="scientific">Stieleria varia</name>
    <dbReference type="NCBI Taxonomy" id="2528005"/>
    <lineage>
        <taxon>Bacteria</taxon>
        <taxon>Pseudomonadati</taxon>
        <taxon>Planctomycetota</taxon>
        <taxon>Planctomycetia</taxon>
        <taxon>Pirellulales</taxon>
        <taxon>Pirellulaceae</taxon>
        <taxon>Stieleria</taxon>
    </lineage>
</organism>
<feature type="transmembrane region" description="Helical" evidence="2">
    <location>
        <begin position="126"/>
        <end position="151"/>
    </location>
</feature>
<keyword evidence="2" id="KW-0472">Membrane</keyword>
<dbReference type="OrthoDB" id="7051554at2"/>
<feature type="transmembrane region" description="Helical" evidence="2">
    <location>
        <begin position="73"/>
        <end position="93"/>
    </location>
</feature>
<keyword evidence="2" id="KW-1133">Transmembrane helix</keyword>
<protein>
    <submittedName>
        <fullName evidence="4">Quinoprotein ethanol dehydrogenase</fullName>
        <ecNumber evidence="4">1.1.2.8</ecNumber>
    </submittedName>
</protein>
<dbReference type="InterPro" id="IPR011047">
    <property type="entry name" value="Quinoprotein_ADH-like_sf"/>
</dbReference>
<dbReference type="GO" id="GO:0052934">
    <property type="term" value="F:alcohol dehydrogenase (cytochrome c) activity"/>
    <property type="evidence" value="ECO:0007669"/>
    <property type="project" value="UniProtKB-EC"/>
</dbReference>
<dbReference type="EC" id="1.1.2.8" evidence="4"/>
<dbReference type="RefSeq" id="WP_146522956.1">
    <property type="nucleotide sequence ID" value="NZ_CP151726.1"/>
</dbReference>
<dbReference type="Gene3D" id="2.130.10.10">
    <property type="entry name" value="YVTN repeat-like/Quinoprotein amine dehydrogenase"/>
    <property type="match status" value="1"/>
</dbReference>
<comment type="caution">
    <text evidence="4">The sequence shown here is derived from an EMBL/GenBank/DDBJ whole genome shotgun (WGS) entry which is preliminary data.</text>
</comment>
<feature type="region of interest" description="Disordered" evidence="1">
    <location>
        <begin position="1"/>
        <end position="34"/>
    </location>
</feature>
<dbReference type="Pfam" id="PF13360">
    <property type="entry name" value="PQQ_2"/>
    <property type="match status" value="1"/>
</dbReference>
<dbReference type="InterPro" id="IPR002372">
    <property type="entry name" value="PQQ_rpt_dom"/>
</dbReference>
<dbReference type="PANTHER" id="PTHR34512:SF30">
    <property type="entry name" value="OUTER MEMBRANE PROTEIN ASSEMBLY FACTOR BAMB"/>
    <property type="match status" value="1"/>
</dbReference>
<keyword evidence="5" id="KW-1185">Reference proteome</keyword>
<proteinExistence type="predicted"/>
<evidence type="ECO:0000313" key="4">
    <source>
        <dbReference type="EMBL" id="TWT93359.1"/>
    </source>
</evidence>
<evidence type="ECO:0000256" key="2">
    <source>
        <dbReference type="SAM" id="Phobius"/>
    </source>
</evidence>
<reference evidence="4 5" key="1">
    <citation type="submission" date="2019-02" db="EMBL/GenBank/DDBJ databases">
        <title>Deep-cultivation of Planctomycetes and their phenomic and genomic characterization uncovers novel biology.</title>
        <authorList>
            <person name="Wiegand S."/>
            <person name="Jogler M."/>
            <person name="Boedeker C."/>
            <person name="Pinto D."/>
            <person name="Vollmers J."/>
            <person name="Rivas-Marin E."/>
            <person name="Kohn T."/>
            <person name="Peeters S.H."/>
            <person name="Heuer A."/>
            <person name="Rast P."/>
            <person name="Oberbeckmann S."/>
            <person name="Bunk B."/>
            <person name="Jeske O."/>
            <person name="Meyerdierks A."/>
            <person name="Storesund J.E."/>
            <person name="Kallscheuer N."/>
            <person name="Luecker S."/>
            <person name="Lage O.M."/>
            <person name="Pohl T."/>
            <person name="Merkel B.J."/>
            <person name="Hornburger P."/>
            <person name="Mueller R.-W."/>
            <person name="Bruemmer F."/>
            <person name="Labrenz M."/>
            <person name="Spormann A.M."/>
            <person name="Op Den Camp H."/>
            <person name="Overmann J."/>
            <person name="Amann R."/>
            <person name="Jetten M.S.M."/>
            <person name="Mascher T."/>
            <person name="Medema M.H."/>
            <person name="Devos D.P."/>
            <person name="Kaster A.-K."/>
            <person name="Ovreas L."/>
            <person name="Rohde M."/>
            <person name="Galperin M.Y."/>
            <person name="Jogler C."/>
        </authorList>
    </citation>
    <scope>NUCLEOTIDE SEQUENCE [LARGE SCALE GENOMIC DNA]</scope>
    <source>
        <strain evidence="4 5">Pla52n</strain>
    </source>
</reference>
<dbReference type="SUPFAM" id="SSF50998">
    <property type="entry name" value="Quinoprotein alcohol dehydrogenase-like"/>
    <property type="match status" value="1"/>
</dbReference>
<dbReference type="PANTHER" id="PTHR34512">
    <property type="entry name" value="CELL SURFACE PROTEIN"/>
    <property type="match status" value="1"/>
</dbReference>
<evidence type="ECO:0000259" key="3">
    <source>
        <dbReference type="Pfam" id="PF13360"/>
    </source>
</evidence>
<feature type="compositionally biased region" description="Basic and acidic residues" evidence="1">
    <location>
        <begin position="1"/>
        <end position="10"/>
    </location>
</feature>
<keyword evidence="2" id="KW-0812">Transmembrane</keyword>
<feature type="transmembrane region" description="Helical" evidence="2">
    <location>
        <begin position="99"/>
        <end position="119"/>
    </location>
</feature>
<dbReference type="AlphaFoldDB" id="A0A5C6A1B1"/>
<dbReference type="SMART" id="SM00564">
    <property type="entry name" value="PQQ"/>
    <property type="match status" value="4"/>
</dbReference>
<feature type="domain" description="Pyrrolo-quinoline quinone repeat" evidence="3">
    <location>
        <begin position="282"/>
        <end position="529"/>
    </location>
</feature>
<feature type="transmembrane region" description="Helical" evidence="2">
    <location>
        <begin position="157"/>
        <end position="175"/>
    </location>
</feature>
<dbReference type="EMBL" id="SJPN01000009">
    <property type="protein sequence ID" value="TWT93359.1"/>
    <property type="molecule type" value="Genomic_DNA"/>
</dbReference>
<sequence>MPDETSHLADDQDSPTMEPYRAVEPSADGEPATNASSTAKYVLWMTPAIVLVALMWCLLIVPGKIVPLTLIHFVSMQGGPILGVLLLSIWWFASRRLPLSHRFVGWFLAIATIILTFVASDPSMPIIVLVYLLPISLTVLIALLSVTASVAWPRRGWIGWIGFSVSMFASLLFRATDQDASFHFGLATRWSPTAEEQFLAELESQDESPEAVITLPEEHAEGDWAEFRGPRRDGILTSVRIATDWQADPPKEIWRRNVGPGWSSFCVIGPMIVTQEQRDQTEVVAAYRLQDGVPIWTNEISARFTASMGGIGPRATPTYRSGKIYATGAAGLVQCLDAKTGQSLWQYHLIDDLGASMPMWGFASSPLVINELVIVFAGGGDGKGVVALNRESGEVVWTANNGTHGYSSAQLSEIDGVQQVLISSNRGLQSLDPANGELLWQHAWDIGDMARVTQPLVVDNTVYLGTGYGNGTRRIDVQFENGNWTATEGWTSRLKPYFNDSVYYEGHLYGFDGDIFMSIDAETGDQNWKKGRYGNGQVLLLKEMGVLLVLTEKGKVLLVNADPEKHEEIAEIKALEGVTWNHPVIVDGKLLVRNAEEMACYELPGYQRVE</sequence>
<gene>
    <name evidence="4" type="primary">qedA</name>
    <name evidence="4" type="ORF">Pla52n_60200</name>
</gene>
<accession>A0A5C6A1B1</accession>
<feature type="transmembrane region" description="Helical" evidence="2">
    <location>
        <begin position="41"/>
        <end position="61"/>
    </location>
</feature>
<dbReference type="InterPro" id="IPR018391">
    <property type="entry name" value="PQQ_b-propeller_rpt"/>
</dbReference>